<sequence length="542" mass="62561">MKKLLLVFCIFISMMSYSQKSLSTDYSYKASQPYKVFDASSKYYFANGNEAMTVKVHKDEVLIQKFDATKPAFLKEKLYEKRFPKNFSLESVLELNNKYYLFYSSWDGDKEKEQLFYNEIDFKSGEFVGEPKLLFDVKGKLAGSMVAGGFMNFSVGVTDKFDFLLSHDKKNMLVQYRKKPEVKRDVNSYDIIGLHAFDGDLKNTSSNELKMPYTERRMDNLDYHLDNYGNLYLLTKVFHDDSNKDKKKKKDEEANYHLELFMIKAGTNKIDITKFENKSKFINRLWIFDTSKDFLVAGGYFSNGKGDKSDSDGILAFKISQDGKIYDEVYHDIPLELLNQNESKKVVKKNEKKEKKGDGAKFTNLKLKDLVVNPDGSMILVGEQEFITYHTSGTGNNMRTYTRHHFQDIFISKISVSGQLDWMKKIPKSQIGSSKGGMSYKYFNANNSHYLVFLDNVKNIDLEDDKVPAVHQDGKGGYLTSVKISDADGSYKKGSILNARDVEDFKLHQFSTNRVFKVSENSFMFESYKKQKEDIMIKVELN</sequence>
<dbReference type="EMBL" id="CP096205">
    <property type="protein sequence ID" value="UPQ79940.1"/>
    <property type="molecule type" value="Genomic_DNA"/>
</dbReference>
<reference evidence="2" key="1">
    <citation type="submission" date="2022-04" db="EMBL/GenBank/DDBJ databases">
        <title>Consumption of N2O by Flavobacterium azooxidireducens sp. nov. isolated from Decomposing Leaf Litter of Phragmites australis (Cav.).</title>
        <authorList>
            <person name="Behrendt U."/>
            <person name="Spanner T."/>
            <person name="Augustin J."/>
            <person name="Horn M.A."/>
            <person name="Kolb S."/>
            <person name="Ulrich A."/>
        </authorList>
    </citation>
    <scope>NUCLEOTIDE SEQUENCE</scope>
    <source>
        <strain evidence="2">IGB 4-14</strain>
    </source>
</reference>
<organism evidence="2 3">
    <name type="scientific">Flavobacterium azooxidireducens</name>
    <dbReference type="NCBI Taxonomy" id="1871076"/>
    <lineage>
        <taxon>Bacteria</taxon>
        <taxon>Pseudomonadati</taxon>
        <taxon>Bacteroidota</taxon>
        <taxon>Flavobacteriia</taxon>
        <taxon>Flavobacteriales</taxon>
        <taxon>Flavobacteriaceae</taxon>
        <taxon>Flavobacterium</taxon>
    </lineage>
</organism>
<evidence type="ECO:0000313" key="3">
    <source>
        <dbReference type="Proteomes" id="UP000830583"/>
    </source>
</evidence>
<dbReference type="Proteomes" id="UP000830583">
    <property type="component" value="Chromosome"/>
</dbReference>
<gene>
    <name evidence="2" type="ORF">M0M57_03675</name>
</gene>
<keyword evidence="3" id="KW-1185">Reference proteome</keyword>
<keyword evidence="1" id="KW-0732">Signal</keyword>
<accession>A0ABY4KGK5</accession>
<feature type="signal peptide" evidence="1">
    <location>
        <begin position="1"/>
        <end position="18"/>
    </location>
</feature>
<feature type="chain" id="PRO_5047193760" evidence="1">
    <location>
        <begin position="19"/>
        <end position="542"/>
    </location>
</feature>
<evidence type="ECO:0000256" key="1">
    <source>
        <dbReference type="SAM" id="SignalP"/>
    </source>
</evidence>
<protein>
    <submittedName>
        <fullName evidence="2">Uncharacterized protein</fullName>
    </submittedName>
</protein>
<proteinExistence type="predicted"/>
<dbReference type="RefSeq" id="WP_248435472.1">
    <property type="nucleotide sequence ID" value="NZ_CP096205.1"/>
</dbReference>
<name>A0ABY4KGK5_9FLAO</name>
<evidence type="ECO:0000313" key="2">
    <source>
        <dbReference type="EMBL" id="UPQ79940.1"/>
    </source>
</evidence>